<keyword evidence="3" id="KW-1185">Reference proteome</keyword>
<protein>
    <submittedName>
        <fullName evidence="2">Uncharacterized protein</fullName>
    </submittedName>
</protein>
<dbReference type="SUPFAM" id="SSF55486">
    <property type="entry name" value="Metalloproteases ('zincins'), catalytic domain"/>
    <property type="match status" value="1"/>
</dbReference>
<dbReference type="AlphaFoldDB" id="A0A8J7I0J1"/>
<evidence type="ECO:0000256" key="1">
    <source>
        <dbReference type="SAM" id="MobiDB-lite"/>
    </source>
</evidence>
<evidence type="ECO:0000313" key="2">
    <source>
        <dbReference type="EMBL" id="MBH8566733.1"/>
    </source>
</evidence>
<dbReference type="EMBL" id="JAECZC010000102">
    <property type="protein sequence ID" value="MBH8566733.1"/>
    <property type="molecule type" value="Genomic_DNA"/>
</dbReference>
<gene>
    <name evidence="2" type="ORF">I8748_32055</name>
</gene>
<dbReference type="Proteomes" id="UP000632766">
    <property type="component" value="Unassembled WGS sequence"/>
</dbReference>
<accession>A0A8J7I0J1</accession>
<organism evidence="2 3">
    <name type="scientific">Amazonocrinis nigriterrae CENA67</name>
    <dbReference type="NCBI Taxonomy" id="2794033"/>
    <lineage>
        <taxon>Bacteria</taxon>
        <taxon>Bacillati</taxon>
        <taxon>Cyanobacteriota</taxon>
        <taxon>Cyanophyceae</taxon>
        <taxon>Nostocales</taxon>
        <taxon>Nostocaceae</taxon>
        <taxon>Amazonocrinis</taxon>
        <taxon>Amazonocrinis nigriterrae</taxon>
    </lineage>
</organism>
<reference evidence="2 3" key="1">
    <citation type="journal article" date="2021" name="Int. J. Syst. Evol. Microbiol.">
        <title>Amazonocrinis nigriterrae gen. nov., sp. nov., Atlanticothrix silvestris gen. nov., sp. nov. and Dendronalium phyllosphericum gen. nov., sp. nov., nostocacean cyanobacteria from Brazilian environments.</title>
        <authorList>
            <person name="Alvarenga D.O."/>
            <person name="Andreote A.P.D."/>
            <person name="Branco L.H.Z."/>
            <person name="Delbaje E."/>
            <person name="Cruz R.B."/>
            <person name="Varani A.M."/>
            <person name="Fiore M.F."/>
        </authorList>
    </citation>
    <scope>NUCLEOTIDE SEQUENCE [LARGE SCALE GENOMIC DNA]</scope>
    <source>
        <strain evidence="2 3">CENA67</strain>
    </source>
</reference>
<name>A0A8J7I0J1_9NOST</name>
<dbReference type="InterPro" id="IPR024079">
    <property type="entry name" value="MetalloPept_cat_dom_sf"/>
</dbReference>
<dbReference type="GO" id="GO:0008237">
    <property type="term" value="F:metallopeptidase activity"/>
    <property type="evidence" value="ECO:0007669"/>
    <property type="project" value="InterPro"/>
</dbReference>
<comment type="caution">
    <text evidence="2">The sequence shown here is derived from an EMBL/GenBank/DDBJ whole genome shotgun (WGS) entry which is preliminary data.</text>
</comment>
<feature type="region of interest" description="Disordered" evidence="1">
    <location>
        <begin position="170"/>
        <end position="193"/>
    </location>
</feature>
<dbReference type="RefSeq" id="WP_198128467.1">
    <property type="nucleotide sequence ID" value="NZ_JAECZC010000102.1"/>
</dbReference>
<proteinExistence type="predicted"/>
<dbReference type="Gene3D" id="3.40.390.10">
    <property type="entry name" value="Collagenase (Catalytic Domain)"/>
    <property type="match status" value="1"/>
</dbReference>
<evidence type="ECO:0000313" key="3">
    <source>
        <dbReference type="Proteomes" id="UP000632766"/>
    </source>
</evidence>
<sequence length="465" mass="52322">MSLQFAEHEYKIVGLYVTRLLCDRAIEFAENDSTKITDPQLLLELRDILETQYQDGITAIPQAQLNANDSFSGIFEDRVDSKLTKRFKFAIAPDDEISYSLVNPSDVEEFADSLRSASHRASLDFVAQKKASNCTKGIACGGSCISAKKTCRKNADAPTKKKIAQVRTKVKAEGSSSKPQKTKARTKVKAESGGLREKIKKLRGQYQEQTDALRKEYDAAKAILATKIVERKTQTRAEQKRFIDAEQALLAKEIEYIRQRDKLVTQELKKSYKDPQPQLHHGMSESEDMWSVEHEGVRYHSTGSLDKNHPLIKAISLDVEENDPLPKSLTRYTSDVYFSSQRNRDDKYWEKTYNIKDFKSAATGGNGSVVYYNGGSSDRGTLIHEMGHNLATGRYGATAPPESSNYIQAAIKDGDHPSSYGRNSRAEDFAETARMYHTSPDLLKEKSPLRYQVMKQILEDENFGG</sequence>